<dbReference type="InterPro" id="IPR053157">
    <property type="entry name" value="Sterol_Uptake_Regulator"/>
</dbReference>
<dbReference type="CDD" id="cd00067">
    <property type="entry name" value="GAL4"/>
    <property type="match status" value="1"/>
</dbReference>
<evidence type="ECO:0000256" key="2">
    <source>
        <dbReference type="SAM" id="Phobius"/>
    </source>
</evidence>
<feature type="domain" description="Zn(2)-C6 fungal-type" evidence="3">
    <location>
        <begin position="41"/>
        <end position="71"/>
    </location>
</feature>
<keyword evidence="5" id="KW-1185">Reference proteome</keyword>
<reference evidence="4" key="1">
    <citation type="submission" date="2022-03" db="EMBL/GenBank/DDBJ databases">
        <authorList>
            <person name="Legras J.-L."/>
            <person name="Devillers H."/>
            <person name="Grondin C."/>
        </authorList>
    </citation>
    <scope>NUCLEOTIDE SEQUENCE</scope>
    <source>
        <strain evidence="4">CLIB 1423</strain>
    </source>
</reference>
<dbReference type="PROSITE" id="PS50048">
    <property type="entry name" value="ZN2_CY6_FUNGAL_2"/>
    <property type="match status" value="1"/>
</dbReference>
<proteinExistence type="predicted"/>
<evidence type="ECO:0000256" key="1">
    <source>
        <dbReference type="SAM" id="MobiDB-lite"/>
    </source>
</evidence>
<dbReference type="Pfam" id="PF00172">
    <property type="entry name" value="Zn_clus"/>
    <property type="match status" value="1"/>
</dbReference>
<dbReference type="GO" id="GO:0008270">
    <property type="term" value="F:zinc ion binding"/>
    <property type="evidence" value="ECO:0007669"/>
    <property type="project" value="InterPro"/>
</dbReference>
<dbReference type="GO" id="GO:0001228">
    <property type="term" value="F:DNA-binding transcription activator activity, RNA polymerase II-specific"/>
    <property type="evidence" value="ECO:0007669"/>
    <property type="project" value="TreeGrafter"/>
</dbReference>
<dbReference type="PANTHER" id="PTHR47784:SF5">
    <property type="entry name" value="STEROL UPTAKE CONTROL PROTEIN 2"/>
    <property type="match status" value="1"/>
</dbReference>
<feature type="compositionally biased region" description="Low complexity" evidence="1">
    <location>
        <begin position="15"/>
        <end position="26"/>
    </location>
</feature>
<dbReference type="PROSITE" id="PS00463">
    <property type="entry name" value="ZN2_CY6_FUNGAL_1"/>
    <property type="match status" value="1"/>
</dbReference>
<dbReference type="EMBL" id="CAKXYY010000011">
    <property type="protein sequence ID" value="CAH2353471.1"/>
    <property type="molecule type" value="Genomic_DNA"/>
</dbReference>
<dbReference type="Gene3D" id="4.10.240.10">
    <property type="entry name" value="Zn(2)-C6 fungal-type DNA-binding domain"/>
    <property type="match status" value="1"/>
</dbReference>
<comment type="caution">
    <text evidence="4">The sequence shown here is derived from an EMBL/GenBank/DDBJ whole genome shotgun (WGS) entry which is preliminary data.</text>
</comment>
<name>A0A9P0VY95_9ASCO</name>
<organism evidence="4 5">
    <name type="scientific">[Candida] railenensis</name>
    <dbReference type="NCBI Taxonomy" id="45579"/>
    <lineage>
        <taxon>Eukaryota</taxon>
        <taxon>Fungi</taxon>
        <taxon>Dikarya</taxon>
        <taxon>Ascomycota</taxon>
        <taxon>Saccharomycotina</taxon>
        <taxon>Pichiomycetes</taxon>
        <taxon>Debaryomycetaceae</taxon>
        <taxon>Kurtzmaniella</taxon>
    </lineage>
</organism>
<dbReference type="PANTHER" id="PTHR47784">
    <property type="entry name" value="STEROL UPTAKE CONTROL PROTEIN 2"/>
    <property type="match status" value="1"/>
</dbReference>
<keyword evidence="2" id="KW-0472">Membrane</keyword>
<dbReference type="AlphaFoldDB" id="A0A9P0VY95"/>
<dbReference type="InterPro" id="IPR001138">
    <property type="entry name" value="Zn2Cys6_DnaBD"/>
</dbReference>
<accession>A0A9P0VY95</accession>
<dbReference type="InterPro" id="IPR036864">
    <property type="entry name" value="Zn2-C6_fun-type_DNA-bd_sf"/>
</dbReference>
<feature type="transmembrane region" description="Helical" evidence="2">
    <location>
        <begin position="433"/>
        <end position="455"/>
    </location>
</feature>
<protein>
    <recommendedName>
        <fullName evidence="3">Zn(2)-C6 fungal-type domain-containing protein</fullName>
    </recommendedName>
</protein>
<gene>
    <name evidence="4" type="ORF">CLIB1423_11S00430</name>
</gene>
<sequence>MPSFQTNAGSGGYISSSSSSSKNSPPSEKEVRPRKKRSRKGCLSCKRLKIKCDENKPVCEYCYHTGRDCLYPEVVVTGTETEDYNHESARLLSFHAATLLNSNWQNLRISKFEYRLLHFFQTFCVPLFSFNVNFEIDKVWRYEVPKLWQSSDLVKQAVFSFSALNMWPLCSGDSDIYVNVMDDEQLMIMLGNKGKSEIVQKLFLGDSSYSTRDGADLAREGSLFEKTTSYFMNSLSNTSQTLSESGALLSMKEQGAFDTKDELVFKSAELVISGILIFSFLGLHPHKLIPLIAFDEDSEDGSQQTDLISICAGIHNTLIAASPTLLGTAFRGLFNNVERYSKLPTTHKSYPVIIKLKSCLTEWIMINQFDELIDSESSEIIEVFNDSISLLDICYFRAVESNYPIPLFRWILAIDGKLRTIVKTKNQFALKLLYYYAVLCVVCRFSLFKTTSVWIDYMKWYRDYNINVYGSWLYSDDLNLYNLVFDQQFIFELNEFSDLAKLDPDDLSALMKK</sequence>
<dbReference type="OrthoDB" id="3546279at2759"/>
<evidence type="ECO:0000313" key="4">
    <source>
        <dbReference type="EMBL" id="CAH2353471.1"/>
    </source>
</evidence>
<evidence type="ECO:0000313" key="5">
    <source>
        <dbReference type="Proteomes" id="UP000837801"/>
    </source>
</evidence>
<dbReference type="SUPFAM" id="SSF57701">
    <property type="entry name" value="Zn2/Cys6 DNA-binding domain"/>
    <property type="match status" value="1"/>
</dbReference>
<dbReference type="Proteomes" id="UP000837801">
    <property type="component" value="Unassembled WGS sequence"/>
</dbReference>
<keyword evidence="2" id="KW-0812">Transmembrane</keyword>
<keyword evidence="2" id="KW-1133">Transmembrane helix</keyword>
<feature type="region of interest" description="Disordered" evidence="1">
    <location>
        <begin position="1"/>
        <end position="36"/>
    </location>
</feature>
<evidence type="ECO:0000259" key="3">
    <source>
        <dbReference type="PROSITE" id="PS50048"/>
    </source>
</evidence>
<dbReference type="SMART" id="SM00066">
    <property type="entry name" value="GAL4"/>
    <property type="match status" value="1"/>
</dbReference>